<feature type="binding site" evidence="3">
    <location>
        <position position="304"/>
    </location>
    <ligand>
        <name>Zn(2+)</name>
        <dbReference type="ChEBI" id="CHEBI:29105"/>
    </ligand>
</feature>
<feature type="domain" description="CP-type G" evidence="5">
    <location>
        <begin position="109"/>
        <end position="268"/>
    </location>
</feature>
<dbReference type="Pfam" id="PF03193">
    <property type="entry name" value="RsgA_GTPase"/>
    <property type="match status" value="1"/>
</dbReference>
<keyword evidence="2 3" id="KW-0342">GTP-binding</keyword>
<dbReference type="InterPro" id="IPR030378">
    <property type="entry name" value="G_CP_dom"/>
</dbReference>
<dbReference type="GO" id="GO:0003924">
    <property type="term" value="F:GTPase activity"/>
    <property type="evidence" value="ECO:0007669"/>
    <property type="project" value="UniProtKB-UniRule"/>
</dbReference>
<proteinExistence type="inferred from homology"/>
<feature type="domain" description="EngC GTPase" evidence="4">
    <location>
        <begin position="117"/>
        <end position="266"/>
    </location>
</feature>
<gene>
    <name evidence="3" type="primary">rsgA</name>
    <name evidence="6" type="ORF">BRSU_1806</name>
</gene>
<dbReference type="GO" id="GO:0046872">
    <property type="term" value="F:metal ion binding"/>
    <property type="evidence" value="ECO:0007669"/>
    <property type="project" value="UniProtKB-KW"/>
</dbReference>
<dbReference type="InterPro" id="IPR004881">
    <property type="entry name" value="Ribosome_biogen_GTPase_RsgA"/>
</dbReference>
<dbReference type="AlphaFoldDB" id="A0A0G4K813"/>
<keyword evidence="3" id="KW-0378">Hydrolase</keyword>
<evidence type="ECO:0000313" key="7">
    <source>
        <dbReference type="Proteomes" id="UP000043763"/>
    </source>
</evidence>
<dbReference type="InterPro" id="IPR012340">
    <property type="entry name" value="NA-bd_OB-fold"/>
</dbReference>
<feature type="binding site" evidence="3">
    <location>
        <position position="291"/>
    </location>
    <ligand>
        <name>Zn(2+)</name>
        <dbReference type="ChEBI" id="CHEBI:29105"/>
    </ligand>
</feature>
<sequence>MKIKDIGFDEYFEKLALKSLNVNSLEEINNEELVPARVIRINKRYYTLFSDEGEFLARIKGKIRYNSEIQSELPVVGDWVLMKKSDNNAFIDTILTRKNILYRKANVKKNDIQAIVSNIDYAFIIVGIDNEMPMSAIARYLSVVHTSGIKPIIAISKIDLYEDAEYKELLAAIKETYPNEIAFAYSSKTGKNADTFLKYIKKDTSSVFIGASGAGKSTIINYLLKDEKMKTQEVREYDFKGMHTTTHRELLVLDSGGVVIDTPGLRNLGLWEDDKGIKKTFEDLEEYAKKCKFKDCTHQHEPDCYILELLENDEIPYERYDAYITLLNENRELQKSSIEIKKDRKMALKKITKHRNNYKKMNVKNKK</sequence>
<dbReference type="NCBIfam" id="TIGR00157">
    <property type="entry name" value="ribosome small subunit-dependent GTPase A"/>
    <property type="match status" value="1"/>
</dbReference>
<organism evidence="6 7">
    <name type="scientific">Brachyspira suanatina</name>
    <dbReference type="NCBI Taxonomy" id="381802"/>
    <lineage>
        <taxon>Bacteria</taxon>
        <taxon>Pseudomonadati</taxon>
        <taxon>Spirochaetota</taxon>
        <taxon>Spirochaetia</taxon>
        <taxon>Brachyspirales</taxon>
        <taxon>Brachyspiraceae</taxon>
        <taxon>Brachyspira</taxon>
    </lineage>
</organism>
<feature type="binding site" evidence="3">
    <location>
        <begin position="210"/>
        <end position="218"/>
    </location>
    <ligand>
        <name>GTP</name>
        <dbReference type="ChEBI" id="CHEBI:37565"/>
    </ligand>
</feature>
<dbReference type="InterPro" id="IPR027417">
    <property type="entry name" value="P-loop_NTPase"/>
</dbReference>
<dbReference type="SUPFAM" id="SSF50249">
    <property type="entry name" value="Nucleic acid-binding proteins"/>
    <property type="match status" value="1"/>
</dbReference>
<comment type="similarity">
    <text evidence="3">Belongs to the TRAFAC class YlqF/YawG GTPase family. RsgA subfamily.</text>
</comment>
<comment type="function">
    <text evidence="3">One of several proteins that assist in the late maturation steps of the functional core of the 30S ribosomal subunit. Helps release RbfA from mature subunits. May play a role in the assembly of ribosomal proteins into the subunit. Circularly permuted GTPase that catalyzes slow GTP hydrolysis, GTPase activity is stimulated by the 30S ribosomal subunit.</text>
</comment>
<dbReference type="GO" id="GO:0005737">
    <property type="term" value="C:cytoplasm"/>
    <property type="evidence" value="ECO:0007669"/>
    <property type="project" value="UniProtKB-SubCell"/>
</dbReference>
<reference evidence="7" key="1">
    <citation type="submission" date="2015-04" db="EMBL/GenBank/DDBJ databases">
        <authorList>
            <person name="Mushtaq Mamoona"/>
        </authorList>
    </citation>
    <scope>NUCLEOTIDE SEQUENCE [LARGE SCALE GENOMIC DNA]</scope>
    <source>
        <strain evidence="7">AN4859/03</strain>
    </source>
</reference>
<feature type="binding site" evidence="3">
    <location>
        <position position="298"/>
    </location>
    <ligand>
        <name>Zn(2+)</name>
        <dbReference type="ChEBI" id="CHEBI:29105"/>
    </ligand>
</feature>
<dbReference type="PROSITE" id="PS50936">
    <property type="entry name" value="ENGC_GTPASE"/>
    <property type="match status" value="1"/>
</dbReference>
<keyword evidence="3" id="KW-0862">Zinc</keyword>
<dbReference type="SUPFAM" id="SSF52540">
    <property type="entry name" value="P-loop containing nucleoside triphosphate hydrolases"/>
    <property type="match status" value="1"/>
</dbReference>
<evidence type="ECO:0000259" key="4">
    <source>
        <dbReference type="PROSITE" id="PS50936"/>
    </source>
</evidence>
<feature type="binding site" evidence="3">
    <location>
        <position position="296"/>
    </location>
    <ligand>
        <name>Zn(2+)</name>
        <dbReference type="ChEBI" id="CHEBI:29105"/>
    </ligand>
</feature>
<dbReference type="PANTHER" id="PTHR32120">
    <property type="entry name" value="SMALL RIBOSOMAL SUBUNIT BIOGENESIS GTPASE RSGA"/>
    <property type="match status" value="1"/>
</dbReference>
<comment type="subcellular location">
    <subcellularLocation>
        <location evidence="3">Cytoplasm</location>
    </subcellularLocation>
</comment>
<dbReference type="HAMAP" id="MF_01820">
    <property type="entry name" value="GTPase_RsgA"/>
    <property type="match status" value="1"/>
</dbReference>
<dbReference type="OrthoDB" id="9809485at2"/>
<keyword evidence="7" id="KW-1185">Reference proteome</keyword>
<keyword evidence="3" id="KW-0699">rRNA-binding</keyword>
<evidence type="ECO:0000313" key="6">
    <source>
        <dbReference type="EMBL" id="CRF33998.1"/>
    </source>
</evidence>
<keyword evidence="1 3" id="KW-0547">Nucleotide-binding</keyword>
<name>A0A0G4K813_9SPIR</name>
<dbReference type="GO" id="GO:0019843">
    <property type="term" value="F:rRNA binding"/>
    <property type="evidence" value="ECO:0007669"/>
    <property type="project" value="UniProtKB-KW"/>
</dbReference>
<dbReference type="EMBL" id="CVLB01000001">
    <property type="protein sequence ID" value="CRF33998.1"/>
    <property type="molecule type" value="Genomic_DNA"/>
</dbReference>
<dbReference type="Proteomes" id="UP000043763">
    <property type="component" value="Unassembled WGS sequence"/>
</dbReference>
<dbReference type="GO" id="GO:0042274">
    <property type="term" value="P:ribosomal small subunit biogenesis"/>
    <property type="evidence" value="ECO:0007669"/>
    <property type="project" value="UniProtKB-UniRule"/>
</dbReference>
<keyword evidence="3" id="KW-0694">RNA-binding</keyword>
<keyword evidence="3" id="KW-0479">Metal-binding</keyword>
<dbReference type="RefSeq" id="WP_048594980.1">
    <property type="nucleotide sequence ID" value="NZ_CVLB01000001.1"/>
</dbReference>
<protein>
    <recommendedName>
        <fullName evidence="3">Small ribosomal subunit biogenesis GTPase RsgA</fullName>
        <ecNumber evidence="3">3.6.1.-</ecNumber>
    </recommendedName>
</protein>
<accession>A0A0G4K813</accession>
<evidence type="ECO:0000256" key="3">
    <source>
        <dbReference type="HAMAP-Rule" id="MF_01820"/>
    </source>
</evidence>
<evidence type="ECO:0000259" key="5">
    <source>
        <dbReference type="PROSITE" id="PS51721"/>
    </source>
</evidence>
<comment type="subunit">
    <text evidence="3">Monomer. Associates with 30S ribosomal subunit, binds 16S rRNA.</text>
</comment>
<evidence type="ECO:0000256" key="1">
    <source>
        <dbReference type="ARBA" id="ARBA00022741"/>
    </source>
</evidence>
<dbReference type="GO" id="GO:0005525">
    <property type="term" value="F:GTP binding"/>
    <property type="evidence" value="ECO:0007669"/>
    <property type="project" value="UniProtKB-UniRule"/>
</dbReference>
<dbReference type="InterPro" id="IPR010914">
    <property type="entry name" value="RsgA_GTPase_dom"/>
</dbReference>
<dbReference type="CDD" id="cd01854">
    <property type="entry name" value="YjeQ_EngC"/>
    <property type="match status" value="1"/>
</dbReference>
<comment type="cofactor">
    <cofactor evidence="3">
        <name>Zn(2+)</name>
        <dbReference type="ChEBI" id="CHEBI:29105"/>
    </cofactor>
    <text evidence="3">Binds 1 zinc ion per subunit.</text>
</comment>
<dbReference type="EC" id="3.6.1.-" evidence="3"/>
<dbReference type="Gene3D" id="3.40.50.300">
    <property type="entry name" value="P-loop containing nucleotide triphosphate hydrolases"/>
    <property type="match status" value="1"/>
</dbReference>
<feature type="binding site" evidence="3">
    <location>
        <begin position="156"/>
        <end position="159"/>
    </location>
    <ligand>
        <name>GTP</name>
        <dbReference type="ChEBI" id="CHEBI:37565"/>
    </ligand>
</feature>
<dbReference type="PANTHER" id="PTHR32120:SF11">
    <property type="entry name" value="SMALL RIBOSOMAL SUBUNIT BIOGENESIS GTPASE RSGA 1, MITOCHONDRIAL-RELATED"/>
    <property type="match status" value="1"/>
</dbReference>
<evidence type="ECO:0000256" key="2">
    <source>
        <dbReference type="ARBA" id="ARBA00023134"/>
    </source>
</evidence>
<dbReference type="PROSITE" id="PS51721">
    <property type="entry name" value="G_CP"/>
    <property type="match status" value="1"/>
</dbReference>
<keyword evidence="3" id="KW-0963">Cytoplasm</keyword>
<keyword evidence="3" id="KW-0690">Ribosome biogenesis</keyword>
<dbReference type="Gene3D" id="1.10.40.50">
    <property type="entry name" value="Probable gtpase engc, domain 3"/>
    <property type="match status" value="1"/>
</dbReference>